<evidence type="ECO:0000313" key="2">
    <source>
        <dbReference type="EMBL" id="MCM2437040.1"/>
    </source>
</evidence>
<keyword evidence="1" id="KW-0472">Membrane</keyword>
<feature type="transmembrane region" description="Helical" evidence="1">
    <location>
        <begin position="185"/>
        <end position="206"/>
    </location>
</feature>
<dbReference type="RefSeq" id="WP_205143892.1">
    <property type="nucleotide sequence ID" value="NZ_JAFBDN010000013.1"/>
</dbReference>
<keyword evidence="1" id="KW-0812">Transmembrane</keyword>
<name>A0ABT0VGX0_9LACO</name>
<feature type="transmembrane region" description="Helical" evidence="1">
    <location>
        <begin position="69"/>
        <end position="90"/>
    </location>
</feature>
<proteinExistence type="predicted"/>
<sequence length="445" mass="49360">MRQKLESIGNSALSLISSTVIILPFMMFLKLASRHTVIAVLPFVIFYTFRMTGVFFIRGIRTTINSYTLLKLAIYCGLMGAVFGLLGLVVPGLASIAGGLLGLSAAWLPMANATINAFKQENALVSSKRKDATGLFLILLGSALGLPLQASLIVFFCVYGLMYLCSLFAIAKVRDYKITSHELEGYSYWYLSLFGGFFCLIFALRASRLLVSVVQFDYFLYGTLFFILCVLGYKFLTGSNPQRKVSRQVSMLTLVNGAVGNYLFLFSSLYIAGYYGHRQLFMLFYLPYVLGLLLASRVAKFFDKHTQQQWALVGIVLGLLVGVSTPVMPIAILIISLFKGVLNKSLNTVYLTKNTLPKDKRMWVKYTIQGIGSILNQFILMIIGSVLVLESQRSIQTFFMLTSQTTATATSQALMQVWNVIATGILLLIILLYGIMTYQQAAKGK</sequence>
<dbReference type="EMBL" id="JAGMVS010000046">
    <property type="protein sequence ID" value="MCM2437040.1"/>
    <property type="molecule type" value="Genomic_DNA"/>
</dbReference>
<keyword evidence="3" id="KW-1185">Reference proteome</keyword>
<organism evidence="2 3">
    <name type="scientific">Periweissella beninensis</name>
    <dbReference type="NCBI Taxonomy" id="504936"/>
    <lineage>
        <taxon>Bacteria</taxon>
        <taxon>Bacillati</taxon>
        <taxon>Bacillota</taxon>
        <taxon>Bacilli</taxon>
        <taxon>Lactobacillales</taxon>
        <taxon>Lactobacillaceae</taxon>
        <taxon>Periweissella</taxon>
    </lineage>
</organism>
<reference evidence="2" key="1">
    <citation type="submission" date="2021-04" db="EMBL/GenBank/DDBJ databases">
        <title>Taxonomic assessment of Weissella genus.</title>
        <authorList>
            <person name="Fanelli F."/>
            <person name="Chieffi D."/>
            <person name="Dell'Aquila A."/>
            <person name="Gyu-Sung C."/>
            <person name="Franz C.M.A.P."/>
            <person name="Fusco V."/>
        </authorList>
    </citation>
    <scope>NUCLEOTIDE SEQUENCE</scope>
    <source>
        <strain evidence="2">LMG 25373</strain>
    </source>
</reference>
<evidence type="ECO:0000256" key="1">
    <source>
        <dbReference type="SAM" id="Phobius"/>
    </source>
</evidence>
<feature type="transmembrane region" description="Helical" evidence="1">
    <location>
        <begin position="417"/>
        <end position="436"/>
    </location>
</feature>
<gene>
    <name evidence="2" type="ORF">KAK10_03715</name>
</gene>
<feature type="transmembrane region" description="Helical" evidence="1">
    <location>
        <begin position="37"/>
        <end position="57"/>
    </location>
</feature>
<feature type="transmembrane region" description="Helical" evidence="1">
    <location>
        <begin position="152"/>
        <end position="173"/>
    </location>
</feature>
<comment type="caution">
    <text evidence="2">The sequence shown here is derived from an EMBL/GenBank/DDBJ whole genome shotgun (WGS) entry which is preliminary data.</text>
</comment>
<keyword evidence="1" id="KW-1133">Transmembrane helix</keyword>
<feature type="transmembrane region" description="Helical" evidence="1">
    <location>
        <begin position="249"/>
        <end position="273"/>
    </location>
</feature>
<dbReference type="Proteomes" id="UP001057481">
    <property type="component" value="Unassembled WGS sequence"/>
</dbReference>
<accession>A0ABT0VGX0</accession>
<feature type="transmembrane region" description="Helical" evidence="1">
    <location>
        <begin position="366"/>
        <end position="389"/>
    </location>
</feature>
<feature type="transmembrane region" description="Helical" evidence="1">
    <location>
        <begin position="12"/>
        <end position="31"/>
    </location>
</feature>
<feature type="transmembrane region" description="Helical" evidence="1">
    <location>
        <begin position="310"/>
        <end position="338"/>
    </location>
</feature>
<feature type="transmembrane region" description="Helical" evidence="1">
    <location>
        <begin position="218"/>
        <end position="237"/>
    </location>
</feature>
<evidence type="ECO:0008006" key="4">
    <source>
        <dbReference type="Google" id="ProtNLM"/>
    </source>
</evidence>
<protein>
    <recommendedName>
        <fullName evidence="4">MFS transporter</fullName>
    </recommendedName>
</protein>
<feature type="transmembrane region" description="Helical" evidence="1">
    <location>
        <begin position="279"/>
        <end position="298"/>
    </location>
</feature>
<evidence type="ECO:0000313" key="3">
    <source>
        <dbReference type="Proteomes" id="UP001057481"/>
    </source>
</evidence>